<dbReference type="PANTHER" id="PTHR33055">
    <property type="entry name" value="TRANSPOSASE FOR INSERTION SEQUENCE ELEMENT IS1111A"/>
    <property type="match status" value="1"/>
</dbReference>
<dbReference type="RefSeq" id="WP_180942579.1">
    <property type="nucleotide sequence ID" value="NZ_CP041241.1"/>
</dbReference>
<keyword evidence="2" id="KW-1185">Reference proteome</keyword>
<dbReference type="GO" id="GO:0006313">
    <property type="term" value="P:DNA transposition"/>
    <property type="evidence" value="ECO:0007669"/>
    <property type="project" value="InterPro"/>
</dbReference>
<dbReference type="Pfam" id="PF01548">
    <property type="entry name" value="DEDD_Tnp_IS110"/>
    <property type="match status" value="1"/>
</dbReference>
<gene>
    <name evidence="1" type="ORF">FKV68_30825</name>
</gene>
<dbReference type="InterPro" id="IPR003346">
    <property type="entry name" value="Transposase_20"/>
</dbReference>
<protein>
    <submittedName>
        <fullName evidence="1">IS110 family transposase</fullName>
    </submittedName>
</protein>
<dbReference type="Pfam" id="PF02371">
    <property type="entry name" value="Transposase_20"/>
    <property type="match status" value="1"/>
</dbReference>
<name>A0A859QGE5_9HYPH</name>
<dbReference type="GO" id="GO:0004803">
    <property type="term" value="F:transposase activity"/>
    <property type="evidence" value="ECO:0007669"/>
    <property type="project" value="InterPro"/>
</dbReference>
<dbReference type="InterPro" id="IPR047650">
    <property type="entry name" value="Transpos_IS110"/>
</dbReference>
<geneLocation type="plasmid" evidence="2">
    <name>pemeittgr7c</name>
</geneLocation>
<keyword evidence="1" id="KW-0614">Plasmid</keyword>
<dbReference type="InterPro" id="IPR002525">
    <property type="entry name" value="Transp_IS110-like_N"/>
</dbReference>
<dbReference type="NCBIfam" id="NF033542">
    <property type="entry name" value="transpos_IS110"/>
    <property type="match status" value="1"/>
</dbReference>
<dbReference type="KEGG" id="emx:FKV68_30825"/>
<dbReference type="AlphaFoldDB" id="A0A859QGE5"/>
<organism evidence="1 2">
    <name type="scientific">Sinorhizobium mexicanum</name>
    <dbReference type="NCBI Taxonomy" id="375549"/>
    <lineage>
        <taxon>Bacteria</taxon>
        <taxon>Pseudomonadati</taxon>
        <taxon>Pseudomonadota</taxon>
        <taxon>Alphaproteobacteria</taxon>
        <taxon>Hyphomicrobiales</taxon>
        <taxon>Rhizobiaceae</taxon>
        <taxon>Sinorhizobium/Ensifer group</taxon>
        <taxon>Sinorhizobium</taxon>
    </lineage>
</organism>
<dbReference type="Proteomes" id="UP000510721">
    <property type="component" value="Plasmid pEmeITTGR7c"/>
</dbReference>
<dbReference type="EMBL" id="CP041241">
    <property type="protein sequence ID" value="QLL65683.1"/>
    <property type="molecule type" value="Genomic_DNA"/>
</dbReference>
<dbReference type="PANTHER" id="PTHR33055:SF3">
    <property type="entry name" value="PUTATIVE TRANSPOSASE FOR IS117-RELATED"/>
    <property type="match status" value="1"/>
</dbReference>
<evidence type="ECO:0000313" key="1">
    <source>
        <dbReference type="EMBL" id="QLL65683.1"/>
    </source>
</evidence>
<dbReference type="GO" id="GO:0003677">
    <property type="term" value="F:DNA binding"/>
    <property type="evidence" value="ECO:0007669"/>
    <property type="project" value="InterPro"/>
</dbReference>
<accession>A0A859QGE5</accession>
<proteinExistence type="predicted"/>
<evidence type="ECO:0000313" key="2">
    <source>
        <dbReference type="Proteomes" id="UP000510721"/>
    </source>
</evidence>
<sequence length="350" mass="39157">MRHYAGLDVSVKETSICIVDETGKICRELKVTSHPEDLARALMDPVWQLARVGLEAGPLSQWLFDGLWRAGLPAICIETRHAKAFLKAQVNKSDRNDARGIAQMVRVGLYRPVHVKTLESQNRRALLSARKLLQTKAIAIENDIRGLLRNFGLKVGAVGAIKFEDRIRELVERMPELEEIIACLLAARRKLRQEFTRLSGKLLSIVRDDAVCRRLMTIPGVGAVTALAFKSTIDIPARFKNSKAVGPALGLTPVLNQSGESCRIGHISLAGDAMLRTLLYEAAQVLLTRVKKWSWLKAWAMNVARRRGLKRAVVALGRRLAVIMHRMWSDETEFCWSRKDDLGPAQRCAV</sequence>
<reference evidence="1 2" key="1">
    <citation type="submission" date="2019-06" db="EMBL/GenBank/DDBJ databases">
        <title>Complete genome sequence of Ensifer mexicanus ITTG R7 isolated from nodules of Acacia angustissima (Mill.) Kuntze.</title>
        <authorList>
            <person name="Rincon-Rosales R."/>
            <person name="Rogel M.A."/>
            <person name="Guerrero G."/>
            <person name="Rincon-Molina C.I."/>
            <person name="Lopez-Lopez A."/>
            <person name="Martinez-Romero E."/>
        </authorList>
    </citation>
    <scope>NUCLEOTIDE SEQUENCE [LARGE SCALE GENOMIC DNA]</scope>
    <source>
        <strain evidence="1 2">ITTG R7</strain>
        <plasmid evidence="2">pemeittgr7c</plasmid>
    </source>
</reference>